<dbReference type="EMBL" id="GBXM01080807">
    <property type="protein sequence ID" value="JAH27770.1"/>
    <property type="molecule type" value="Transcribed_RNA"/>
</dbReference>
<accession>A0A0E9RH60</accession>
<reference evidence="1" key="2">
    <citation type="journal article" date="2015" name="Fish Shellfish Immunol.">
        <title>Early steps in the European eel (Anguilla anguilla)-Vibrio vulnificus interaction in the gills: Role of the RtxA13 toxin.</title>
        <authorList>
            <person name="Callol A."/>
            <person name="Pajuelo D."/>
            <person name="Ebbesson L."/>
            <person name="Teles M."/>
            <person name="MacKenzie S."/>
            <person name="Amaro C."/>
        </authorList>
    </citation>
    <scope>NUCLEOTIDE SEQUENCE</scope>
</reference>
<name>A0A0E9RH60_ANGAN</name>
<protein>
    <submittedName>
        <fullName evidence="1">Uncharacterized protein</fullName>
    </submittedName>
</protein>
<organism evidence="1">
    <name type="scientific">Anguilla anguilla</name>
    <name type="common">European freshwater eel</name>
    <name type="synonym">Muraena anguilla</name>
    <dbReference type="NCBI Taxonomy" id="7936"/>
    <lineage>
        <taxon>Eukaryota</taxon>
        <taxon>Metazoa</taxon>
        <taxon>Chordata</taxon>
        <taxon>Craniata</taxon>
        <taxon>Vertebrata</taxon>
        <taxon>Euteleostomi</taxon>
        <taxon>Actinopterygii</taxon>
        <taxon>Neopterygii</taxon>
        <taxon>Teleostei</taxon>
        <taxon>Anguilliformes</taxon>
        <taxon>Anguillidae</taxon>
        <taxon>Anguilla</taxon>
    </lineage>
</organism>
<dbReference type="AlphaFoldDB" id="A0A0E9RH60"/>
<reference evidence="1" key="1">
    <citation type="submission" date="2014-11" db="EMBL/GenBank/DDBJ databases">
        <authorList>
            <person name="Amaro Gonzalez C."/>
        </authorList>
    </citation>
    <scope>NUCLEOTIDE SEQUENCE</scope>
</reference>
<proteinExistence type="predicted"/>
<sequence length="41" mass="4569">MISSGSAESASRWLGERRVHFSSSLPIRSLATRPSRASNWH</sequence>
<evidence type="ECO:0000313" key="1">
    <source>
        <dbReference type="EMBL" id="JAH27770.1"/>
    </source>
</evidence>